<name>A0A6G6GIA9_9FLAO</name>
<protein>
    <submittedName>
        <fullName evidence="2">DUF2490 domain-containing protein</fullName>
    </submittedName>
</protein>
<dbReference type="SUPFAM" id="SSF56935">
    <property type="entry name" value="Porins"/>
    <property type="match status" value="1"/>
</dbReference>
<keyword evidence="3" id="KW-1185">Reference proteome</keyword>
<reference evidence="2 3" key="1">
    <citation type="submission" date="2020-02" db="EMBL/GenBank/DDBJ databases">
        <title>Complete genome sequence of Flavobacteriaceae bacterium.</title>
        <authorList>
            <person name="Kim S.-J."/>
            <person name="Kim Y.-S."/>
            <person name="Kim K.-H."/>
        </authorList>
    </citation>
    <scope>NUCLEOTIDE SEQUENCE [LARGE SCALE GENOMIC DNA]</scope>
    <source>
        <strain evidence="2 3">RR4-40</strain>
    </source>
</reference>
<evidence type="ECO:0000313" key="2">
    <source>
        <dbReference type="EMBL" id="QIE58153.1"/>
    </source>
</evidence>
<dbReference type="EMBL" id="CP049057">
    <property type="protein sequence ID" value="QIE58153.1"/>
    <property type="molecule type" value="Genomic_DNA"/>
</dbReference>
<dbReference type="KEGG" id="mgel:G5B37_00805"/>
<proteinExistence type="predicted"/>
<dbReference type="Proteomes" id="UP000505306">
    <property type="component" value="Chromosome"/>
</dbReference>
<accession>A0A6G6GIA9</accession>
<gene>
    <name evidence="2" type="ORF">G5B37_00805</name>
</gene>
<dbReference type="InterPro" id="IPR019619">
    <property type="entry name" value="DUF2490"/>
</dbReference>
<evidence type="ECO:0000313" key="3">
    <source>
        <dbReference type="Proteomes" id="UP000505306"/>
    </source>
</evidence>
<keyword evidence="1" id="KW-0732">Signal</keyword>
<sequence>MKKICLVILLLVAVNAVSQNAENDELGAWYILASNSKVSEKFSVQLQTQFRFFELASEIQQFKIRTGVKYRIMKGLSVGAGYAYFRNDFSYQSEIPESFDEHRIVEDILLDHTIGKAKIDHRARLENRFIVQNGTTDTRHWFRYMAKFTYPFSDTWSADIYNEIWLNVGNEPTFAQNWLGLGVGHKFSDLIKSRIGFQRIHLDGPDFNRLLLGITFTPDFSGSSTP</sequence>
<organism evidence="2 3">
    <name type="scientific">Rasiella rasia</name>
    <dbReference type="NCBI Taxonomy" id="2744027"/>
    <lineage>
        <taxon>Bacteria</taxon>
        <taxon>Pseudomonadati</taxon>
        <taxon>Bacteroidota</taxon>
        <taxon>Flavobacteriia</taxon>
        <taxon>Flavobacteriales</taxon>
        <taxon>Flavobacteriaceae</taxon>
        <taxon>Rasiella</taxon>
    </lineage>
</organism>
<dbReference type="RefSeq" id="WP_164678151.1">
    <property type="nucleotide sequence ID" value="NZ_CP049057.1"/>
</dbReference>
<feature type="signal peptide" evidence="1">
    <location>
        <begin position="1"/>
        <end position="21"/>
    </location>
</feature>
<dbReference type="Pfam" id="PF10677">
    <property type="entry name" value="DUF2490"/>
    <property type="match status" value="1"/>
</dbReference>
<dbReference type="AlphaFoldDB" id="A0A6G6GIA9"/>
<feature type="chain" id="PRO_5026126778" evidence="1">
    <location>
        <begin position="22"/>
        <end position="226"/>
    </location>
</feature>
<evidence type="ECO:0000256" key="1">
    <source>
        <dbReference type="SAM" id="SignalP"/>
    </source>
</evidence>